<comment type="caution">
    <text evidence="17">The sequence shown here is derived from an EMBL/GenBank/DDBJ whole genome shotgun (WGS) entry which is preliminary data.</text>
</comment>
<comment type="similarity">
    <text evidence="14">In the central section; belongs to the AAA ATPase family.</text>
</comment>
<evidence type="ECO:0000256" key="12">
    <source>
        <dbReference type="ARBA" id="ARBA00023049"/>
    </source>
</evidence>
<dbReference type="InterPro" id="IPR037219">
    <property type="entry name" value="Peptidase_M41-like"/>
</dbReference>
<dbReference type="Gene3D" id="1.10.8.60">
    <property type="match status" value="1"/>
</dbReference>
<dbReference type="HAMAP" id="MF_01458">
    <property type="entry name" value="FtsH"/>
    <property type="match status" value="1"/>
</dbReference>
<comment type="similarity">
    <text evidence="2 14">In the C-terminal section; belongs to the peptidase M41 family.</text>
</comment>
<organism evidence="17 18">
    <name type="scientific">Candidatus Clostridium stratigraminis</name>
    <dbReference type="NCBI Taxonomy" id="3381661"/>
    <lineage>
        <taxon>Bacteria</taxon>
        <taxon>Bacillati</taxon>
        <taxon>Bacillota</taxon>
        <taxon>Clostridia</taxon>
        <taxon>Eubacteriales</taxon>
        <taxon>Clostridiaceae</taxon>
        <taxon>Clostridium</taxon>
    </lineage>
</organism>
<dbReference type="Pfam" id="PF00004">
    <property type="entry name" value="AAA"/>
    <property type="match status" value="1"/>
</dbReference>
<name>A0ABW8SZG4_9CLOT</name>
<evidence type="ECO:0000256" key="14">
    <source>
        <dbReference type="HAMAP-Rule" id="MF_01458"/>
    </source>
</evidence>
<dbReference type="EC" id="3.4.24.-" evidence="14"/>
<comment type="cofactor">
    <cofactor evidence="14">
        <name>Zn(2+)</name>
        <dbReference type="ChEBI" id="CHEBI:29105"/>
    </cofactor>
    <text evidence="14">Binds 1 zinc ion per subunit.</text>
</comment>
<keyword evidence="9 14" id="KW-0862">Zinc</keyword>
<comment type="subunit">
    <text evidence="14">Homohexamer.</text>
</comment>
<gene>
    <name evidence="14 17" type="primary">ftsH</name>
    <name evidence="17" type="ORF">ACJDUG_00395</name>
</gene>
<proteinExistence type="inferred from homology"/>
<feature type="domain" description="AAA+ ATPase" evidence="16">
    <location>
        <begin position="192"/>
        <end position="330"/>
    </location>
</feature>
<dbReference type="Gene3D" id="1.20.58.760">
    <property type="entry name" value="Peptidase M41"/>
    <property type="match status" value="1"/>
</dbReference>
<dbReference type="Pfam" id="PF01434">
    <property type="entry name" value="Peptidase_M41"/>
    <property type="match status" value="1"/>
</dbReference>
<evidence type="ECO:0000256" key="2">
    <source>
        <dbReference type="ARBA" id="ARBA00010044"/>
    </source>
</evidence>
<evidence type="ECO:0000256" key="5">
    <source>
        <dbReference type="ARBA" id="ARBA00022692"/>
    </source>
</evidence>
<feature type="binding site" evidence="14">
    <location>
        <begin position="200"/>
        <end position="207"/>
    </location>
    <ligand>
        <name>ATP</name>
        <dbReference type="ChEBI" id="CHEBI:30616"/>
    </ligand>
</feature>
<dbReference type="SUPFAM" id="SSF140990">
    <property type="entry name" value="FtsH protease domain-like"/>
    <property type="match status" value="1"/>
</dbReference>
<evidence type="ECO:0000256" key="15">
    <source>
        <dbReference type="RuleBase" id="RU003651"/>
    </source>
</evidence>
<keyword evidence="5 14" id="KW-0812">Transmembrane</keyword>
<keyword evidence="18" id="KW-1185">Reference proteome</keyword>
<comment type="similarity">
    <text evidence="15">Belongs to the AAA ATPase family.</text>
</comment>
<evidence type="ECO:0000259" key="16">
    <source>
        <dbReference type="SMART" id="SM00382"/>
    </source>
</evidence>
<evidence type="ECO:0000256" key="10">
    <source>
        <dbReference type="ARBA" id="ARBA00022840"/>
    </source>
</evidence>
<protein>
    <recommendedName>
        <fullName evidence="14">ATP-dependent zinc metalloprotease FtsH</fullName>
        <ecNumber evidence="14">3.4.24.-</ecNumber>
    </recommendedName>
</protein>
<dbReference type="SMART" id="SM00382">
    <property type="entry name" value="AAA"/>
    <property type="match status" value="1"/>
</dbReference>
<feature type="transmembrane region" description="Helical" evidence="14">
    <location>
        <begin position="110"/>
        <end position="128"/>
    </location>
</feature>
<dbReference type="PROSITE" id="PS00674">
    <property type="entry name" value="AAA"/>
    <property type="match status" value="1"/>
</dbReference>
<dbReference type="InterPro" id="IPR005936">
    <property type="entry name" value="FtsH"/>
</dbReference>
<evidence type="ECO:0000256" key="1">
    <source>
        <dbReference type="ARBA" id="ARBA00004370"/>
    </source>
</evidence>
<dbReference type="Gene3D" id="3.30.720.210">
    <property type="match status" value="1"/>
</dbReference>
<evidence type="ECO:0000256" key="9">
    <source>
        <dbReference type="ARBA" id="ARBA00022833"/>
    </source>
</evidence>
<dbReference type="PANTHER" id="PTHR23076:SF97">
    <property type="entry name" value="ATP-DEPENDENT ZINC METALLOPROTEASE YME1L1"/>
    <property type="match status" value="1"/>
</dbReference>
<keyword evidence="4 14" id="KW-0645">Protease</keyword>
<dbReference type="InterPro" id="IPR000642">
    <property type="entry name" value="Peptidase_M41"/>
</dbReference>
<dbReference type="PANTHER" id="PTHR23076">
    <property type="entry name" value="METALLOPROTEASE M41 FTSH"/>
    <property type="match status" value="1"/>
</dbReference>
<accession>A0ABW8SZG4</accession>
<dbReference type="Gene3D" id="3.40.50.300">
    <property type="entry name" value="P-loop containing nucleotide triphosphate hydrolases"/>
    <property type="match status" value="1"/>
</dbReference>
<dbReference type="GO" id="GO:0008237">
    <property type="term" value="F:metallopeptidase activity"/>
    <property type="evidence" value="ECO:0007669"/>
    <property type="project" value="UniProtKB-KW"/>
</dbReference>
<evidence type="ECO:0000256" key="3">
    <source>
        <dbReference type="ARBA" id="ARBA00022475"/>
    </source>
</evidence>
<feature type="binding site" evidence="14">
    <location>
        <position position="421"/>
    </location>
    <ligand>
        <name>Zn(2+)</name>
        <dbReference type="ChEBI" id="CHEBI:29105"/>
        <note>catalytic</note>
    </ligand>
</feature>
<dbReference type="InterPro" id="IPR003960">
    <property type="entry name" value="ATPase_AAA_CS"/>
</dbReference>
<dbReference type="CDD" id="cd19501">
    <property type="entry name" value="RecA-like_FtsH"/>
    <property type="match status" value="1"/>
</dbReference>
<dbReference type="Pfam" id="PF06480">
    <property type="entry name" value="FtsH_ext"/>
    <property type="match status" value="1"/>
</dbReference>
<evidence type="ECO:0000256" key="11">
    <source>
        <dbReference type="ARBA" id="ARBA00022989"/>
    </source>
</evidence>
<comment type="function">
    <text evidence="14">Acts as a processive, ATP-dependent zinc metallopeptidase for both cytoplasmic and membrane proteins. Plays a role in the quality control of integral membrane proteins.</text>
</comment>
<dbReference type="SUPFAM" id="SSF52540">
    <property type="entry name" value="P-loop containing nucleoside triphosphate hydrolases"/>
    <property type="match status" value="1"/>
</dbReference>
<dbReference type="EMBL" id="JBJHZZ010000001">
    <property type="protein sequence ID" value="MFL0245432.1"/>
    <property type="molecule type" value="Genomic_DNA"/>
</dbReference>
<keyword evidence="13 14" id="KW-0472">Membrane</keyword>
<dbReference type="InterPro" id="IPR003959">
    <property type="entry name" value="ATPase_AAA_core"/>
</dbReference>
<keyword evidence="8 14" id="KW-0378">Hydrolase</keyword>
<feature type="active site" evidence="14">
    <location>
        <position position="422"/>
    </location>
</feature>
<evidence type="ECO:0000256" key="6">
    <source>
        <dbReference type="ARBA" id="ARBA00022723"/>
    </source>
</evidence>
<evidence type="ECO:0000256" key="8">
    <source>
        <dbReference type="ARBA" id="ARBA00022801"/>
    </source>
</evidence>
<keyword evidence="10 14" id="KW-0067">ATP-binding</keyword>
<evidence type="ECO:0000313" key="18">
    <source>
        <dbReference type="Proteomes" id="UP001623591"/>
    </source>
</evidence>
<reference evidence="17 18" key="1">
    <citation type="submission" date="2024-11" db="EMBL/GenBank/DDBJ databases">
        <authorList>
            <person name="Heng Y.C."/>
            <person name="Lim A.C.H."/>
            <person name="Lee J.K.Y."/>
            <person name="Kittelmann S."/>
        </authorList>
    </citation>
    <scope>NUCLEOTIDE SEQUENCE [LARGE SCALE GENOMIC DNA]</scope>
    <source>
        <strain evidence="17 18">WILCCON 0185</strain>
    </source>
</reference>
<dbReference type="InterPro" id="IPR027417">
    <property type="entry name" value="P-loop_NTPase"/>
</dbReference>
<evidence type="ECO:0000256" key="13">
    <source>
        <dbReference type="ARBA" id="ARBA00023136"/>
    </source>
</evidence>
<dbReference type="InterPro" id="IPR041569">
    <property type="entry name" value="AAA_lid_3"/>
</dbReference>
<evidence type="ECO:0000256" key="7">
    <source>
        <dbReference type="ARBA" id="ARBA00022741"/>
    </source>
</evidence>
<comment type="subcellular location">
    <subcellularLocation>
        <location evidence="14">Cell membrane</location>
        <topology evidence="14">Multi-pass membrane protein</topology>
        <orientation evidence="14">Cytoplasmic side</orientation>
    </subcellularLocation>
    <subcellularLocation>
        <location evidence="1">Membrane</location>
    </subcellularLocation>
</comment>
<keyword evidence="11 14" id="KW-1133">Transmembrane helix</keyword>
<keyword evidence="7 14" id="KW-0547">Nucleotide-binding</keyword>
<dbReference type="InterPro" id="IPR011546">
    <property type="entry name" value="Pept_M41_FtsH_extracell"/>
</dbReference>
<keyword evidence="3 14" id="KW-1003">Cell membrane</keyword>
<sequence length="610" mass="67215">MFDNKKFKYATYYILGAAILLMIANYVLGSMQTQSIKYNDFLKMLTDKKVEEVQVSADKLVIIPKPDAGESKKILYTGNMNDPQLVDKLNAAGVIFGASVPDNNPMKNLLFNWILPIVLFTFIGRLLFGRLDKKMGSGVMSFGKNTAKLYAENETGKTFADVAGQEEAKESLVEIVDFLHNPQKYSEIGAKLPKGALLVGPPGTGKTLLAKAVAGEAKVPFFSMSGSEFVEMFVGMGASRVRDLFKQAEEKAPCIVFIDEIDAIGKSRDGNLSGNDEREQTLNQLLAEMDGFDSSKGVVILAATNRPEILDKALLRPGRFDRRVIVDRPDLKGREAIIKVHLKAVKSSPDLDTMSVAKATPGAVGADLANIVNEAALRAVKHSRKEIAQEDLEESIEVIIAGKEKKDRILSAKEKKTVAFHEVGHALVAALLKGTDPVHKITIVPRTMGALGYTMQLPEEEKYLLTKEELFNEISILLGGRAAEEVEFNSISTGASNDIEKATQTARSMVSMYGMTDRFDMMGLESQSSRYLDGRPVKNCSEETASIIDEETLKIIKEAHEKAINVLKENRELMTKISERLLDKETLMGDEFMEMVRESNVLKEGDIIGE</sequence>
<keyword evidence="12 14" id="KW-0482">Metalloprotease</keyword>
<feature type="binding site" evidence="14">
    <location>
        <position position="498"/>
    </location>
    <ligand>
        <name>Zn(2+)</name>
        <dbReference type="ChEBI" id="CHEBI:29105"/>
        <note>catalytic</note>
    </ligand>
</feature>
<keyword evidence="6 14" id="KW-0479">Metal-binding</keyword>
<feature type="transmembrane region" description="Helical" evidence="14">
    <location>
        <begin position="12"/>
        <end position="29"/>
    </location>
</feature>
<evidence type="ECO:0000256" key="4">
    <source>
        <dbReference type="ARBA" id="ARBA00022670"/>
    </source>
</evidence>
<evidence type="ECO:0000313" key="17">
    <source>
        <dbReference type="EMBL" id="MFL0245432.1"/>
    </source>
</evidence>
<dbReference type="InterPro" id="IPR003593">
    <property type="entry name" value="AAA+_ATPase"/>
</dbReference>
<dbReference type="Pfam" id="PF17862">
    <property type="entry name" value="AAA_lid_3"/>
    <property type="match status" value="1"/>
</dbReference>
<feature type="binding site" evidence="14">
    <location>
        <position position="425"/>
    </location>
    <ligand>
        <name>Zn(2+)</name>
        <dbReference type="ChEBI" id="CHEBI:29105"/>
        <note>catalytic</note>
    </ligand>
</feature>
<dbReference type="NCBIfam" id="TIGR01241">
    <property type="entry name" value="FtsH_fam"/>
    <property type="match status" value="1"/>
</dbReference>
<dbReference type="RefSeq" id="WP_406767897.1">
    <property type="nucleotide sequence ID" value="NZ_JBJHZZ010000001.1"/>
</dbReference>
<dbReference type="Proteomes" id="UP001623591">
    <property type="component" value="Unassembled WGS sequence"/>
</dbReference>